<dbReference type="Proteomes" id="UP000223527">
    <property type="component" value="Unassembled WGS sequence"/>
</dbReference>
<dbReference type="EMBL" id="PDNU01000084">
    <property type="protein sequence ID" value="PHK92932.1"/>
    <property type="molecule type" value="Genomic_DNA"/>
</dbReference>
<comment type="caution">
    <text evidence="1">The sequence shown here is derived from an EMBL/GenBank/DDBJ whole genome shotgun (WGS) entry which is preliminary data.</text>
</comment>
<dbReference type="AlphaFoldDB" id="A0A2C6XWM2"/>
<organism evidence="1 2">
    <name type="scientific">Teichococcus rhizosphaerae</name>
    <dbReference type="NCBI Taxonomy" id="1335062"/>
    <lineage>
        <taxon>Bacteria</taxon>
        <taxon>Pseudomonadati</taxon>
        <taxon>Pseudomonadota</taxon>
        <taxon>Alphaproteobacteria</taxon>
        <taxon>Acetobacterales</taxon>
        <taxon>Roseomonadaceae</taxon>
        <taxon>Roseomonas</taxon>
    </lineage>
</organism>
<sequence>MSMVPVQIPAAYRTMSEFVATYPTRDAAAKAIGCGRGKVREALALEAEGKEWRGVVMTPDTTKRPCVGGRVTKTSTADEGHVAFRPVDSRVPQLPELTQSVWSLTRQGLCTASVGRRLGLKPGQVMEHLAKATAYMNALHAEALQRLKRRRDDE</sequence>
<protein>
    <submittedName>
        <fullName evidence="1">Uncharacterized protein</fullName>
    </submittedName>
</protein>
<gene>
    <name evidence="1" type="ORF">CR162_21280</name>
</gene>
<keyword evidence="2" id="KW-1185">Reference proteome</keyword>
<name>A0A2C6XWM2_9PROT</name>
<proteinExistence type="predicted"/>
<dbReference type="RefSeq" id="WP_099097486.1">
    <property type="nucleotide sequence ID" value="NZ_PDNU01000084.1"/>
</dbReference>
<accession>A0A2C6XWM2</accession>
<reference evidence="1 2" key="1">
    <citation type="submission" date="2017-10" db="EMBL/GenBank/DDBJ databases">
        <authorList>
            <person name="Banno H."/>
            <person name="Chua N.-H."/>
        </authorList>
    </citation>
    <scope>NUCLEOTIDE SEQUENCE [LARGE SCALE GENOMIC DNA]</scope>
    <source>
        <strain evidence="1 2">YW11</strain>
    </source>
</reference>
<evidence type="ECO:0000313" key="1">
    <source>
        <dbReference type="EMBL" id="PHK92932.1"/>
    </source>
</evidence>
<evidence type="ECO:0000313" key="2">
    <source>
        <dbReference type="Proteomes" id="UP000223527"/>
    </source>
</evidence>